<dbReference type="EMBL" id="JAIFRO010000009">
    <property type="protein sequence ID" value="MBX4336494.1"/>
    <property type="molecule type" value="Genomic_DNA"/>
</dbReference>
<reference evidence="2 3" key="1">
    <citation type="submission" date="2021-08" db="EMBL/GenBank/DDBJ databases">
        <title>Bartonella raoulti 094 sp. nov.</title>
        <authorList>
            <person name="Zgheib R."/>
            <person name="Hammoud A."/>
        </authorList>
    </citation>
    <scope>NUCLEOTIDE SEQUENCE [LARGE SCALE GENOMIC DNA]</scope>
    <source>
        <strain evidence="2 3">094</strain>
    </source>
</reference>
<feature type="region of interest" description="Disordered" evidence="1">
    <location>
        <begin position="1"/>
        <end position="30"/>
    </location>
</feature>
<comment type="caution">
    <text evidence="2">The sequence shown here is derived from an EMBL/GenBank/DDBJ whole genome shotgun (WGS) entry which is preliminary data.</text>
</comment>
<proteinExistence type="predicted"/>
<keyword evidence="3" id="KW-1185">Reference proteome</keyword>
<organism evidence="2 3">
    <name type="scientific">Bartonella raoultii</name>
    <dbReference type="NCBI Taxonomy" id="1457020"/>
    <lineage>
        <taxon>Bacteria</taxon>
        <taxon>Pseudomonadati</taxon>
        <taxon>Pseudomonadota</taxon>
        <taxon>Alphaproteobacteria</taxon>
        <taxon>Hyphomicrobiales</taxon>
        <taxon>Bartonellaceae</taxon>
        <taxon>Bartonella</taxon>
    </lineage>
</organism>
<evidence type="ECO:0000313" key="2">
    <source>
        <dbReference type="EMBL" id="MBX4336494.1"/>
    </source>
</evidence>
<dbReference type="Proteomes" id="UP000746918">
    <property type="component" value="Unassembled WGS sequence"/>
</dbReference>
<accession>A0ABS7I6H5</accession>
<feature type="compositionally biased region" description="Basic residues" evidence="1">
    <location>
        <begin position="1"/>
        <end position="10"/>
    </location>
</feature>
<evidence type="ECO:0000313" key="3">
    <source>
        <dbReference type="Proteomes" id="UP000746918"/>
    </source>
</evidence>
<name>A0ABS7I6H5_9HYPH</name>
<gene>
    <name evidence="2" type="ORF">K3248_07820</name>
</gene>
<feature type="compositionally biased region" description="Basic and acidic residues" evidence="1">
    <location>
        <begin position="11"/>
        <end position="24"/>
    </location>
</feature>
<evidence type="ECO:0000256" key="1">
    <source>
        <dbReference type="SAM" id="MobiDB-lite"/>
    </source>
</evidence>
<sequence length="182" mass="21127">MKTDKKRARPRITETPRKPNERISRAKNLRKPSSQLTIEMRAKHFGLSIEDAKNPLSGSYIGRLCLLGYKQDASGISKEQYDAAQRYLQIRNDYLCSKGLPHGYYDNFTYKTSNEKAHKKWIEKTTKHYENMKAAIQEAQQKHRQHNFHAALQYLVVEDQALPSLIGSLRLILSILHKHFSC</sequence>
<dbReference type="RefSeq" id="WP_220717812.1">
    <property type="nucleotide sequence ID" value="NZ_JAIFRO010000009.1"/>
</dbReference>
<protein>
    <submittedName>
        <fullName evidence="2">Uncharacterized protein</fullName>
    </submittedName>
</protein>